<sequence>MPITPPTESAPDGLDDTCGELVSGYDEDGPTAHECGAPLHHTENGYTCSRGHSYTYAACRAAEGWDYASDPVEAELLARAGVIGVYLYNSRPLP</sequence>
<dbReference type="EMBL" id="VAWE01000002">
    <property type="protein sequence ID" value="TLQ39198.1"/>
    <property type="molecule type" value="Genomic_DNA"/>
</dbReference>
<dbReference type="OrthoDB" id="4237240at2"/>
<dbReference type="Proteomes" id="UP000305921">
    <property type="component" value="Unassembled WGS sequence"/>
</dbReference>
<evidence type="ECO:0000256" key="1">
    <source>
        <dbReference type="SAM" id="MobiDB-lite"/>
    </source>
</evidence>
<name>A0A5R9DTX7_9ACTN</name>
<organism evidence="2 3">
    <name type="scientific">Streptomyces marianii</name>
    <dbReference type="NCBI Taxonomy" id="1817406"/>
    <lineage>
        <taxon>Bacteria</taxon>
        <taxon>Bacillati</taxon>
        <taxon>Actinomycetota</taxon>
        <taxon>Actinomycetes</taxon>
        <taxon>Kitasatosporales</taxon>
        <taxon>Streptomycetaceae</taxon>
        <taxon>Streptomyces</taxon>
    </lineage>
</organism>
<comment type="caution">
    <text evidence="2">The sequence shown here is derived from an EMBL/GenBank/DDBJ whole genome shotgun (WGS) entry which is preliminary data.</text>
</comment>
<dbReference type="RefSeq" id="WP_138058010.1">
    <property type="nucleotide sequence ID" value="NZ_VAWE01000002.1"/>
</dbReference>
<reference evidence="2 3" key="1">
    <citation type="submission" date="2019-05" db="EMBL/GenBank/DDBJ databases">
        <title>Streptomyces marianii sp. nov., a novel marine actinomycete from southern coast of India.</title>
        <authorList>
            <person name="Iniyan A.M."/>
            <person name="Wink J."/>
            <person name="Ramprasad E."/>
            <person name="Ramana C.V."/>
            <person name="Bunk B."/>
            <person name="Sproer C."/>
            <person name="Joseph F.-J.R.S."/>
            <person name="Vincent S.G.P."/>
        </authorList>
    </citation>
    <scope>NUCLEOTIDE SEQUENCE [LARGE SCALE GENOMIC DNA]</scope>
    <source>
        <strain evidence="2 3">ICN19</strain>
    </source>
</reference>
<keyword evidence="3" id="KW-1185">Reference proteome</keyword>
<dbReference type="AlphaFoldDB" id="A0A5R9DTX7"/>
<gene>
    <name evidence="2" type="ORF">FEF34_38000</name>
</gene>
<evidence type="ECO:0000313" key="2">
    <source>
        <dbReference type="EMBL" id="TLQ39198.1"/>
    </source>
</evidence>
<accession>A0A5R9DTX7</accession>
<feature type="region of interest" description="Disordered" evidence="1">
    <location>
        <begin position="1"/>
        <end position="25"/>
    </location>
</feature>
<protein>
    <submittedName>
        <fullName evidence="2">Uncharacterized protein</fullName>
    </submittedName>
</protein>
<proteinExistence type="predicted"/>
<evidence type="ECO:0000313" key="3">
    <source>
        <dbReference type="Proteomes" id="UP000305921"/>
    </source>
</evidence>